<accession>A0A165LTY5</accession>
<evidence type="ECO:0000256" key="4">
    <source>
        <dbReference type="PROSITE-ProRule" id="PRU00134"/>
    </source>
</evidence>
<dbReference type="EMBL" id="KV425920">
    <property type="protein sequence ID" value="KZV98317.1"/>
    <property type="molecule type" value="Genomic_DNA"/>
</dbReference>
<evidence type="ECO:0000256" key="3">
    <source>
        <dbReference type="ARBA" id="ARBA00022833"/>
    </source>
</evidence>
<evidence type="ECO:0000256" key="1">
    <source>
        <dbReference type="ARBA" id="ARBA00022723"/>
    </source>
</evidence>
<dbReference type="InParanoid" id="A0A165LTY5"/>
<gene>
    <name evidence="6" type="ORF">EXIGLDRAFT_763623</name>
</gene>
<keyword evidence="2 4" id="KW-0863">Zinc-finger</keyword>
<dbReference type="InterPro" id="IPR002893">
    <property type="entry name" value="Znf_MYND"/>
</dbReference>
<evidence type="ECO:0000313" key="6">
    <source>
        <dbReference type="EMBL" id="KZV98317.1"/>
    </source>
</evidence>
<dbReference type="PROSITE" id="PS50865">
    <property type="entry name" value="ZF_MYND_2"/>
    <property type="match status" value="1"/>
</dbReference>
<dbReference type="AlphaFoldDB" id="A0A165LTY5"/>
<dbReference type="SUPFAM" id="SSF144232">
    <property type="entry name" value="HIT/MYND zinc finger-like"/>
    <property type="match status" value="1"/>
</dbReference>
<dbReference type="Pfam" id="PF01753">
    <property type="entry name" value="zf-MYND"/>
    <property type="match status" value="1"/>
</dbReference>
<feature type="domain" description="MYND-type" evidence="5">
    <location>
        <begin position="365"/>
        <end position="410"/>
    </location>
</feature>
<evidence type="ECO:0000259" key="5">
    <source>
        <dbReference type="PROSITE" id="PS50865"/>
    </source>
</evidence>
<name>A0A165LTY5_EXIGL</name>
<dbReference type="Gene3D" id="6.10.140.2220">
    <property type="match status" value="1"/>
</dbReference>
<sequence>MPNYAPLERQARAFAAQIQPLLDYDHAFCPACFVAFAKQIDFAAHEHLGAKCPEFYDALMVFVTTEPILDRELRITQSTYLLTHEVMLCPTCSSQMTPDDRINLVVPTDQFTYDRMYNNCCNVLASCLAAVDPSTCYLPKRIQKRPFKAGHWPSTPDQLFPLGPERTIDHLVHSAQHRGPANLLSAMLQRHRPRVFEEITKPKNHAFLLRVTIDAFEAAARLAATTLSTYNQSMDRPSAAPTPASDEAVIKAVKRYDPFTTLLAIILAGVDSQPRELARFAFRYEDGLYRAIVSVLTHLSDVEEWHPALLEVAIALYQKLDVAHRRDPPPFIRAGVEENLKAQEDVYLLLGGAFPLLFRRRACTRPACGEQPHTRPGNTAFAKCASCKAVQYCSRECQRADWREEHRDICDILKEVFTIIPKADIPYFAPQDIAQACRYHALPPDRARRLATWILGTPEETPAAYRSFSPTP</sequence>
<proteinExistence type="predicted"/>
<keyword evidence="3" id="KW-0862">Zinc</keyword>
<dbReference type="GO" id="GO:0008270">
    <property type="term" value="F:zinc ion binding"/>
    <property type="evidence" value="ECO:0007669"/>
    <property type="project" value="UniProtKB-KW"/>
</dbReference>
<reference evidence="6 7" key="1">
    <citation type="journal article" date="2016" name="Mol. Biol. Evol.">
        <title>Comparative Genomics of Early-Diverging Mushroom-Forming Fungi Provides Insights into the Origins of Lignocellulose Decay Capabilities.</title>
        <authorList>
            <person name="Nagy L.G."/>
            <person name="Riley R."/>
            <person name="Tritt A."/>
            <person name="Adam C."/>
            <person name="Daum C."/>
            <person name="Floudas D."/>
            <person name="Sun H."/>
            <person name="Yadav J.S."/>
            <person name="Pangilinan J."/>
            <person name="Larsson K.H."/>
            <person name="Matsuura K."/>
            <person name="Barry K."/>
            <person name="Labutti K."/>
            <person name="Kuo R."/>
            <person name="Ohm R.A."/>
            <person name="Bhattacharya S.S."/>
            <person name="Shirouzu T."/>
            <person name="Yoshinaga Y."/>
            <person name="Martin F.M."/>
            <person name="Grigoriev I.V."/>
            <person name="Hibbett D.S."/>
        </authorList>
    </citation>
    <scope>NUCLEOTIDE SEQUENCE [LARGE SCALE GENOMIC DNA]</scope>
    <source>
        <strain evidence="6 7">HHB12029</strain>
    </source>
</reference>
<evidence type="ECO:0000256" key="2">
    <source>
        <dbReference type="ARBA" id="ARBA00022771"/>
    </source>
</evidence>
<evidence type="ECO:0000313" key="7">
    <source>
        <dbReference type="Proteomes" id="UP000077266"/>
    </source>
</evidence>
<protein>
    <recommendedName>
        <fullName evidence="5">MYND-type domain-containing protein</fullName>
    </recommendedName>
</protein>
<keyword evidence="1" id="KW-0479">Metal-binding</keyword>
<organism evidence="6 7">
    <name type="scientific">Exidia glandulosa HHB12029</name>
    <dbReference type="NCBI Taxonomy" id="1314781"/>
    <lineage>
        <taxon>Eukaryota</taxon>
        <taxon>Fungi</taxon>
        <taxon>Dikarya</taxon>
        <taxon>Basidiomycota</taxon>
        <taxon>Agaricomycotina</taxon>
        <taxon>Agaricomycetes</taxon>
        <taxon>Auriculariales</taxon>
        <taxon>Exidiaceae</taxon>
        <taxon>Exidia</taxon>
    </lineage>
</organism>
<keyword evidence="7" id="KW-1185">Reference proteome</keyword>
<dbReference type="OrthoDB" id="3056838at2759"/>
<dbReference type="Proteomes" id="UP000077266">
    <property type="component" value="Unassembled WGS sequence"/>
</dbReference>